<evidence type="ECO:0000313" key="3">
    <source>
        <dbReference type="EMBL" id="MCS3676240.1"/>
    </source>
</evidence>
<dbReference type="PANTHER" id="PTHR30349">
    <property type="entry name" value="PHAGE INTEGRASE-RELATED"/>
    <property type="match status" value="1"/>
</dbReference>
<accession>A0A9X2Q0P9</accession>
<dbReference type="RefSeq" id="WP_259079094.1">
    <property type="nucleotide sequence ID" value="NZ_JANTZK010000017.1"/>
</dbReference>
<evidence type="ECO:0000256" key="1">
    <source>
        <dbReference type="ARBA" id="ARBA00023172"/>
    </source>
</evidence>
<dbReference type="InterPro" id="IPR002104">
    <property type="entry name" value="Integrase_catalytic"/>
</dbReference>
<comment type="caution">
    <text evidence="3">The sequence shown here is derived from an EMBL/GenBank/DDBJ whole genome shotgun (WGS) entry which is preliminary data.</text>
</comment>
<dbReference type="InterPro" id="IPR013762">
    <property type="entry name" value="Integrase-like_cat_sf"/>
</dbReference>
<gene>
    <name evidence="3" type="ORF">GGP71_000136</name>
</gene>
<feature type="domain" description="Tyr recombinase" evidence="2">
    <location>
        <begin position="46"/>
        <end position="219"/>
    </location>
</feature>
<keyword evidence="1" id="KW-0233">DNA recombination</keyword>
<protein>
    <submittedName>
        <fullName evidence="3">Integrase/recombinase XerD</fullName>
    </submittedName>
</protein>
<sequence>MPDPKEDAKRISKILRNGDYDYDGSKYLFKLARKQAGLKPPKNRKNTVDRMTKGETEQFIEAAYGTDGRRGLMLRTLLETMLRVGEFVSLQIEDISLEENLVIVRDGKGGKRREVPITEALSRELRLHIGGRNTGPLFQSPRGGTYSARRIQQIVKETAQEAGIQKRVYPHLLRHTMATRLVNSGMPIEHVRKVLGHESIDTTRVYAETATNSVQESFQEAAENG</sequence>
<dbReference type="InterPro" id="IPR011010">
    <property type="entry name" value="DNA_brk_join_enz"/>
</dbReference>
<dbReference type="InterPro" id="IPR050090">
    <property type="entry name" value="Tyrosine_recombinase_XerCD"/>
</dbReference>
<dbReference type="GO" id="GO:0015074">
    <property type="term" value="P:DNA integration"/>
    <property type="evidence" value="ECO:0007669"/>
    <property type="project" value="InterPro"/>
</dbReference>
<dbReference type="GO" id="GO:0006310">
    <property type="term" value="P:DNA recombination"/>
    <property type="evidence" value="ECO:0007669"/>
    <property type="project" value="UniProtKB-KW"/>
</dbReference>
<dbReference type="Pfam" id="PF00589">
    <property type="entry name" value="Phage_integrase"/>
    <property type="match status" value="1"/>
</dbReference>
<name>A0A9X2Q0P9_9BACT</name>
<organism evidence="3 4">
    <name type="scientific">Salinibacter ruber</name>
    <dbReference type="NCBI Taxonomy" id="146919"/>
    <lineage>
        <taxon>Bacteria</taxon>
        <taxon>Pseudomonadati</taxon>
        <taxon>Rhodothermota</taxon>
        <taxon>Rhodothermia</taxon>
        <taxon>Rhodothermales</taxon>
        <taxon>Salinibacteraceae</taxon>
        <taxon>Salinibacter</taxon>
    </lineage>
</organism>
<dbReference type="GO" id="GO:0003677">
    <property type="term" value="F:DNA binding"/>
    <property type="evidence" value="ECO:0007669"/>
    <property type="project" value="InterPro"/>
</dbReference>
<proteinExistence type="predicted"/>
<dbReference type="PANTHER" id="PTHR30349:SF87">
    <property type="entry name" value="TRANSPOSASE A"/>
    <property type="match status" value="1"/>
</dbReference>
<dbReference type="Proteomes" id="UP001155027">
    <property type="component" value="Unassembled WGS sequence"/>
</dbReference>
<reference evidence="3" key="1">
    <citation type="submission" date="2022-08" db="EMBL/GenBank/DDBJ databases">
        <title>Genomic Encyclopedia of Type Strains, Phase V (KMG-V): Genome sequencing to study the core and pangenomes of soil and plant-associated prokaryotes.</title>
        <authorList>
            <person name="Whitman W."/>
        </authorList>
    </citation>
    <scope>NUCLEOTIDE SEQUENCE</scope>
    <source>
        <strain evidence="3">0</strain>
    </source>
</reference>
<dbReference type="Gene3D" id="1.10.443.10">
    <property type="entry name" value="Intergrase catalytic core"/>
    <property type="match status" value="1"/>
</dbReference>
<dbReference type="AlphaFoldDB" id="A0A9X2Q0P9"/>
<dbReference type="SUPFAM" id="SSF56349">
    <property type="entry name" value="DNA breaking-rejoining enzymes"/>
    <property type="match status" value="1"/>
</dbReference>
<evidence type="ECO:0000259" key="2">
    <source>
        <dbReference type="PROSITE" id="PS51898"/>
    </source>
</evidence>
<evidence type="ECO:0000313" key="4">
    <source>
        <dbReference type="Proteomes" id="UP001155027"/>
    </source>
</evidence>
<dbReference type="EMBL" id="JANUAU010000001">
    <property type="protein sequence ID" value="MCS3676240.1"/>
    <property type="molecule type" value="Genomic_DNA"/>
</dbReference>
<dbReference type="PROSITE" id="PS51898">
    <property type="entry name" value="TYR_RECOMBINASE"/>
    <property type="match status" value="1"/>
</dbReference>